<dbReference type="AlphaFoldDB" id="A0A1B3XMY9"/>
<evidence type="ECO:0000313" key="1">
    <source>
        <dbReference type="EMBL" id="AOH54578.1"/>
    </source>
</evidence>
<protein>
    <submittedName>
        <fullName evidence="1">Uncharacterized protein</fullName>
    </submittedName>
</protein>
<dbReference type="OrthoDB" id="2916673at2"/>
<reference evidence="1 2" key="1">
    <citation type="submission" date="2016-08" db="EMBL/GenBank/DDBJ databases">
        <title>Complete genome sequence of Bacillus muralis G25-68, a strain with toxicity to nematodes.</title>
        <authorList>
            <person name="Zheng Z."/>
        </authorList>
    </citation>
    <scope>NUCLEOTIDE SEQUENCE [LARGE SCALE GENOMIC DNA]</scope>
    <source>
        <strain evidence="1 2">G25-68</strain>
    </source>
</reference>
<gene>
    <name evidence="1" type="ORF">ABE28_009475</name>
</gene>
<keyword evidence="2" id="KW-1185">Reference proteome</keyword>
<evidence type="ECO:0000313" key="2">
    <source>
        <dbReference type="Proteomes" id="UP000077926"/>
    </source>
</evidence>
<accession>A0A1B3XMY9</accession>
<dbReference type="KEGG" id="bmur:ABE28_009475"/>
<organism evidence="1 2">
    <name type="scientific">Peribacillus muralis</name>
    <dbReference type="NCBI Taxonomy" id="264697"/>
    <lineage>
        <taxon>Bacteria</taxon>
        <taxon>Bacillati</taxon>
        <taxon>Bacillota</taxon>
        <taxon>Bacilli</taxon>
        <taxon>Bacillales</taxon>
        <taxon>Bacillaceae</taxon>
        <taxon>Peribacillus</taxon>
    </lineage>
</organism>
<dbReference type="Proteomes" id="UP000077926">
    <property type="component" value="Chromosome"/>
</dbReference>
<sequence>MQHHNEIDLSKEDILKMIVRHLSVFPLTSLGAIREVIGSSLKQRGLITGVTEDLGRSAAAYNRNISEEDIRLINDCIYDLLDSRIIMPGNNGDHSDLPWIHVFDQDKLKHMSNLP</sequence>
<proteinExistence type="predicted"/>
<dbReference type="EMBL" id="CP017080">
    <property type="protein sequence ID" value="AOH54578.1"/>
    <property type="molecule type" value="Genomic_DNA"/>
</dbReference>
<dbReference type="RefSeq" id="WP_064466305.1">
    <property type="nucleotide sequence ID" value="NZ_CP017080.1"/>
</dbReference>
<name>A0A1B3XMY9_9BACI</name>